<evidence type="ECO:0008006" key="6">
    <source>
        <dbReference type="Google" id="ProtNLM"/>
    </source>
</evidence>
<dbReference type="PANTHER" id="PTHR47566">
    <property type="match status" value="1"/>
</dbReference>
<feature type="compositionally biased region" description="Basic and acidic residues" evidence="3">
    <location>
        <begin position="136"/>
        <end position="146"/>
    </location>
</feature>
<dbReference type="GO" id="GO:0035591">
    <property type="term" value="F:signaling adaptor activity"/>
    <property type="evidence" value="ECO:0007669"/>
    <property type="project" value="TreeGrafter"/>
</dbReference>
<feature type="compositionally biased region" description="Polar residues" evidence="3">
    <location>
        <begin position="120"/>
        <end position="135"/>
    </location>
</feature>
<evidence type="ECO:0000313" key="5">
    <source>
        <dbReference type="Proteomes" id="UP001212997"/>
    </source>
</evidence>
<reference evidence="4" key="1">
    <citation type="submission" date="2022-07" db="EMBL/GenBank/DDBJ databases">
        <title>Genome Sequence of Physisporinus lineatus.</title>
        <authorList>
            <person name="Buettner E."/>
        </authorList>
    </citation>
    <scope>NUCLEOTIDE SEQUENCE</scope>
    <source>
        <strain evidence="4">VT162</strain>
    </source>
</reference>
<dbReference type="InterPro" id="IPR001611">
    <property type="entry name" value="Leu-rich_rpt"/>
</dbReference>
<dbReference type="EMBL" id="JANAWD010000220">
    <property type="protein sequence ID" value="KAJ3483652.1"/>
    <property type="molecule type" value="Genomic_DNA"/>
</dbReference>
<dbReference type="InterPro" id="IPR052574">
    <property type="entry name" value="CDIRP"/>
</dbReference>
<organism evidence="4 5">
    <name type="scientific">Meripilus lineatus</name>
    <dbReference type="NCBI Taxonomy" id="2056292"/>
    <lineage>
        <taxon>Eukaryota</taxon>
        <taxon>Fungi</taxon>
        <taxon>Dikarya</taxon>
        <taxon>Basidiomycota</taxon>
        <taxon>Agaricomycotina</taxon>
        <taxon>Agaricomycetes</taxon>
        <taxon>Polyporales</taxon>
        <taxon>Meripilaceae</taxon>
        <taxon>Meripilus</taxon>
    </lineage>
</organism>
<keyword evidence="5" id="KW-1185">Reference proteome</keyword>
<dbReference type="InterPro" id="IPR025875">
    <property type="entry name" value="Leu-rich_rpt_4"/>
</dbReference>
<dbReference type="Proteomes" id="UP001212997">
    <property type="component" value="Unassembled WGS sequence"/>
</dbReference>
<dbReference type="AlphaFoldDB" id="A0AAD5YE59"/>
<feature type="compositionally biased region" description="Polar residues" evidence="3">
    <location>
        <begin position="91"/>
        <end position="101"/>
    </location>
</feature>
<evidence type="ECO:0000256" key="1">
    <source>
        <dbReference type="ARBA" id="ARBA00022614"/>
    </source>
</evidence>
<dbReference type="GO" id="GO:0061499">
    <property type="term" value="C:outer plaque of mitotic spindle pole body"/>
    <property type="evidence" value="ECO:0007669"/>
    <property type="project" value="TreeGrafter"/>
</dbReference>
<proteinExistence type="predicted"/>
<protein>
    <recommendedName>
        <fullName evidence="6">L domain-like protein</fullName>
    </recommendedName>
</protein>
<evidence type="ECO:0000313" key="4">
    <source>
        <dbReference type="EMBL" id="KAJ3483652.1"/>
    </source>
</evidence>
<feature type="region of interest" description="Disordered" evidence="3">
    <location>
        <begin position="82"/>
        <end position="159"/>
    </location>
</feature>
<feature type="compositionally biased region" description="Basic and acidic residues" evidence="3">
    <location>
        <begin position="103"/>
        <end position="116"/>
    </location>
</feature>
<keyword evidence="1" id="KW-0433">Leucine-rich repeat</keyword>
<gene>
    <name evidence="4" type="ORF">NLI96_g6182</name>
</gene>
<dbReference type="SUPFAM" id="SSF52058">
    <property type="entry name" value="L domain-like"/>
    <property type="match status" value="1"/>
</dbReference>
<dbReference type="PROSITE" id="PS51450">
    <property type="entry name" value="LRR"/>
    <property type="match status" value="1"/>
</dbReference>
<dbReference type="Pfam" id="PF12799">
    <property type="entry name" value="LRR_4"/>
    <property type="match status" value="1"/>
</dbReference>
<dbReference type="Gene3D" id="3.80.10.10">
    <property type="entry name" value="Ribonuclease Inhibitor"/>
    <property type="match status" value="1"/>
</dbReference>
<evidence type="ECO:0000256" key="2">
    <source>
        <dbReference type="ARBA" id="ARBA00022737"/>
    </source>
</evidence>
<comment type="caution">
    <text evidence="4">The sequence shown here is derived from an EMBL/GenBank/DDBJ whole genome shotgun (WGS) entry which is preliminary data.</text>
</comment>
<dbReference type="PANTHER" id="PTHR47566:SF1">
    <property type="entry name" value="PROTEIN NUD1"/>
    <property type="match status" value="1"/>
</dbReference>
<evidence type="ECO:0000256" key="3">
    <source>
        <dbReference type="SAM" id="MobiDB-lite"/>
    </source>
</evidence>
<dbReference type="GO" id="GO:0031028">
    <property type="term" value="P:septation initiation signaling"/>
    <property type="evidence" value="ECO:0007669"/>
    <property type="project" value="TreeGrafter"/>
</dbReference>
<keyword evidence="2" id="KW-0677">Repeat</keyword>
<name>A0AAD5YE59_9APHY</name>
<dbReference type="GO" id="GO:1902412">
    <property type="term" value="P:regulation of mitotic cytokinesis"/>
    <property type="evidence" value="ECO:0007669"/>
    <property type="project" value="TreeGrafter"/>
</dbReference>
<sequence>MIPNLRVLNLNYNFLEDTRPLEGLTRLRKLTIIGSRIKATKQLIRLARSMADIEMLDFRMNPCTLGWYLPILVKDVPGALQPSDGDRLGSHSGSNAPSRTNARGKDGPEGSEREGANKTALESSANPMNSGSRPESSNEDRERESLRNSTGSGGVTWKDLDSKFRRDLPDDAYAGRLVYRGLVMGACPAIRMLDGVEVSEKEKEKAGRVLKGVVGITREKILRGSQEE</sequence>
<accession>A0AAD5YE59</accession>
<dbReference type="InterPro" id="IPR032675">
    <property type="entry name" value="LRR_dom_sf"/>
</dbReference>